<dbReference type="AlphaFoldDB" id="A0A8H7P6A9"/>
<comment type="caution">
    <text evidence="1">The sequence shown here is derived from an EMBL/GenBank/DDBJ whole genome shotgun (WGS) entry which is preliminary data.</text>
</comment>
<dbReference type="Proteomes" id="UP000639403">
    <property type="component" value="Unassembled WGS sequence"/>
</dbReference>
<dbReference type="SUPFAM" id="SSF52949">
    <property type="entry name" value="Macro domain-like"/>
    <property type="match status" value="1"/>
</dbReference>
<evidence type="ECO:0008006" key="3">
    <source>
        <dbReference type="Google" id="ProtNLM"/>
    </source>
</evidence>
<dbReference type="EMBL" id="JADOXO010000037">
    <property type="protein sequence ID" value="KAF9817828.1"/>
    <property type="molecule type" value="Genomic_DNA"/>
</dbReference>
<gene>
    <name evidence="1" type="ORF">IEO21_03170</name>
</gene>
<name>A0A8H7P6A9_9APHY</name>
<sequence>MDGGFDYYLSEALSPPKDIMALTRCAQAALKERYYGFAPPTSCTLVPLPPALRQNPRFPRARALAVCPTMRIPADMDWHRDLVYNIMWTLLVELEHWNETHGEGERIARVVMTGMGTGVGRVDKAVCARQMVLAVKHFLDARSEAGRKRWEQADFPHWNDVLPIAMEVLEEETAK</sequence>
<evidence type="ECO:0000313" key="1">
    <source>
        <dbReference type="EMBL" id="KAF9817828.1"/>
    </source>
</evidence>
<dbReference type="Gene3D" id="3.40.220.10">
    <property type="entry name" value="Leucine Aminopeptidase, subunit E, domain 1"/>
    <property type="match status" value="1"/>
</dbReference>
<reference evidence="1" key="2">
    <citation type="journal article" name="Front. Microbiol.">
        <title>Degradative Capacity of Two Strains of Rhodonia placenta: From Phenotype to Genotype.</title>
        <authorList>
            <person name="Kolle M."/>
            <person name="Horta M.A.C."/>
            <person name="Nowrousian M."/>
            <person name="Ohm R.A."/>
            <person name="Benz J.P."/>
            <person name="Pilgard A."/>
        </authorList>
    </citation>
    <scope>NUCLEOTIDE SEQUENCE</scope>
    <source>
        <strain evidence="1">FPRL280</strain>
    </source>
</reference>
<protein>
    <recommendedName>
        <fullName evidence="3">Macro domain-like protein</fullName>
    </recommendedName>
</protein>
<reference evidence="1" key="1">
    <citation type="submission" date="2020-11" db="EMBL/GenBank/DDBJ databases">
        <authorList>
            <person name="Koelle M."/>
            <person name="Horta M.A.C."/>
            <person name="Nowrousian M."/>
            <person name="Ohm R.A."/>
            <person name="Benz P."/>
            <person name="Pilgard A."/>
        </authorList>
    </citation>
    <scope>NUCLEOTIDE SEQUENCE</scope>
    <source>
        <strain evidence="1">FPRL280</strain>
    </source>
</reference>
<accession>A0A8H7P6A9</accession>
<organism evidence="1 2">
    <name type="scientific">Rhodonia placenta</name>
    <dbReference type="NCBI Taxonomy" id="104341"/>
    <lineage>
        <taxon>Eukaryota</taxon>
        <taxon>Fungi</taxon>
        <taxon>Dikarya</taxon>
        <taxon>Basidiomycota</taxon>
        <taxon>Agaricomycotina</taxon>
        <taxon>Agaricomycetes</taxon>
        <taxon>Polyporales</taxon>
        <taxon>Adustoporiaceae</taxon>
        <taxon>Rhodonia</taxon>
    </lineage>
</organism>
<evidence type="ECO:0000313" key="2">
    <source>
        <dbReference type="Proteomes" id="UP000639403"/>
    </source>
</evidence>
<dbReference type="InterPro" id="IPR043472">
    <property type="entry name" value="Macro_dom-like"/>
</dbReference>
<proteinExistence type="predicted"/>